<dbReference type="PRINTS" id="PR00045">
    <property type="entry name" value="SIGMA54FCT"/>
</dbReference>
<feature type="region of interest" description="Disordered" evidence="9">
    <location>
        <begin position="50"/>
        <end position="72"/>
    </location>
</feature>
<dbReference type="InterPro" id="IPR000394">
    <property type="entry name" value="RNA_pol_sigma_54"/>
</dbReference>
<keyword evidence="8" id="KW-0804">Transcription</keyword>
<dbReference type="NCBIfam" id="TIGR02395">
    <property type="entry name" value="rpoN_sigma"/>
    <property type="match status" value="1"/>
</dbReference>
<evidence type="ECO:0000256" key="5">
    <source>
        <dbReference type="ARBA" id="ARBA00023015"/>
    </source>
</evidence>
<comment type="similarity">
    <text evidence="1">Belongs to the sigma-54 factor family.</text>
</comment>
<organism evidence="12 13">
    <name type="scientific">Lutispora saccharofermentans</name>
    <dbReference type="NCBI Taxonomy" id="3024236"/>
    <lineage>
        <taxon>Bacteria</taxon>
        <taxon>Bacillati</taxon>
        <taxon>Bacillota</taxon>
        <taxon>Clostridia</taxon>
        <taxon>Lutisporales</taxon>
        <taxon>Lutisporaceae</taxon>
        <taxon>Lutispora</taxon>
    </lineage>
</organism>
<evidence type="ECO:0000256" key="9">
    <source>
        <dbReference type="SAM" id="MobiDB-lite"/>
    </source>
</evidence>
<dbReference type="PANTHER" id="PTHR32248">
    <property type="entry name" value="RNA POLYMERASE SIGMA-54 FACTOR"/>
    <property type="match status" value="1"/>
</dbReference>
<evidence type="ECO:0000256" key="6">
    <source>
        <dbReference type="ARBA" id="ARBA00023082"/>
    </source>
</evidence>
<evidence type="ECO:0000256" key="4">
    <source>
        <dbReference type="ARBA" id="ARBA00022695"/>
    </source>
</evidence>
<dbReference type="EMBL" id="JAJEKE010000001">
    <property type="protein sequence ID" value="MCQ1528337.1"/>
    <property type="molecule type" value="Genomic_DNA"/>
</dbReference>
<dbReference type="Gene3D" id="1.10.10.60">
    <property type="entry name" value="Homeodomain-like"/>
    <property type="match status" value="1"/>
</dbReference>
<protein>
    <submittedName>
        <fullName evidence="12">RNA polymerase factor sigma-54</fullName>
    </submittedName>
</protein>
<keyword evidence="13" id="KW-1185">Reference proteome</keyword>
<dbReference type="RefSeq" id="WP_255225824.1">
    <property type="nucleotide sequence ID" value="NZ_JAJEKE010000001.1"/>
</dbReference>
<dbReference type="PANTHER" id="PTHR32248:SF4">
    <property type="entry name" value="RNA POLYMERASE SIGMA-54 FACTOR"/>
    <property type="match status" value="1"/>
</dbReference>
<dbReference type="InterPro" id="IPR038709">
    <property type="entry name" value="RpoN_core-bd_sf"/>
</dbReference>
<keyword evidence="7" id="KW-0238">DNA-binding</keyword>
<name>A0ABT1NAS4_9FIRM</name>
<evidence type="ECO:0000256" key="8">
    <source>
        <dbReference type="ARBA" id="ARBA00023163"/>
    </source>
</evidence>
<evidence type="ECO:0000256" key="2">
    <source>
        <dbReference type="ARBA" id="ARBA00022478"/>
    </source>
</evidence>
<comment type="caution">
    <text evidence="12">The sequence shown here is derived from an EMBL/GenBank/DDBJ whole genome shotgun (WGS) entry which is preliminary data.</text>
</comment>
<dbReference type="Pfam" id="PF04963">
    <property type="entry name" value="Sigma54_CBD"/>
    <property type="match status" value="1"/>
</dbReference>
<accession>A0ABT1NAS4</accession>
<evidence type="ECO:0000256" key="3">
    <source>
        <dbReference type="ARBA" id="ARBA00022679"/>
    </source>
</evidence>
<feature type="compositionally biased region" description="Basic and acidic residues" evidence="9">
    <location>
        <begin position="57"/>
        <end position="72"/>
    </location>
</feature>
<dbReference type="InterPro" id="IPR007046">
    <property type="entry name" value="RNA_pol_sigma_54_core-bd"/>
</dbReference>
<evidence type="ECO:0000259" key="11">
    <source>
        <dbReference type="Pfam" id="PF04963"/>
    </source>
</evidence>
<sequence length="467" mass="53728">MRMGYDLILEQQQKLIMTPELRLALKILQLPTIELEELVKQELETNPVLDVIEDNQEEKAENPDKDRKEEKSTIEEIDWKEYFQYQGKSYCLENTGIDDSQEMNYDNLICYSDTLKDHLLFQLNTLKLGKCDRIIGEYIIESLDDNGYLCTTIDQISSVLSASKERVEKVLRIIQTFEPIGVGALNLMDCLLIQIHALGIADENLEIIIKDHLDDIAGNRLQNIAKKLSITVAEVQDYSDIIKSLEPKPGRSFFCGTECRYVIPDVFVEKIENEYIITINDNYSSRLMVNQYYKSIINTEDKSSEALSFINDKLSSALWLIKSLEQRKNTLYRVVKAIIDYQRDFFEKGDSYLKTMTLKNIADEVQVHESTVSRAISGKYAQTPRGIFEIKYFFKSGVGNEEGEDISSESIKKMMRSIIDKEDTSKPISDQAIADLLAEKGIKISRRTVAKYRDEIGIPSSSRRKRY</sequence>
<dbReference type="Proteomes" id="UP001651880">
    <property type="component" value="Unassembled WGS sequence"/>
</dbReference>
<dbReference type="Gene3D" id="1.10.10.1330">
    <property type="entry name" value="RNA polymerase sigma-54 factor, core-binding domain"/>
    <property type="match status" value="1"/>
</dbReference>
<evidence type="ECO:0000313" key="12">
    <source>
        <dbReference type="EMBL" id="MCQ1528337.1"/>
    </source>
</evidence>
<evidence type="ECO:0000313" key="13">
    <source>
        <dbReference type="Proteomes" id="UP001651880"/>
    </source>
</evidence>
<reference evidence="12 13" key="1">
    <citation type="submission" date="2021-10" db="EMBL/GenBank/DDBJ databases">
        <title>Lutispora strain m25 sp. nov., a thermophilic, non-spore-forming bacterium isolated from a lab-scale methanogenic bioreactor digesting anaerobic sludge.</title>
        <authorList>
            <person name="El Houari A."/>
            <person name="Mcdonald J."/>
        </authorList>
    </citation>
    <scope>NUCLEOTIDE SEQUENCE [LARGE SCALE GENOMIC DNA]</scope>
    <source>
        <strain evidence="13">m25</strain>
    </source>
</reference>
<evidence type="ECO:0000256" key="1">
    <source>
        <dbReference type="ARBA" id="ARBA00008798"/>
    </source>
</evidence>
<evidence type="ECO:0000259" key="10">
    <source>
        <dbReference type="Pfam" id="PF04552"/>
    </source>
</evidence>
<proteinExistence type="inferred from homology"/>
<dbReference type="Pfam" id="PF00309">
    <property type="entry name" value="Sigma54_AID"/>
    <property type="match status" value="1"/>
</dbReference>
<keyword evidence="3" id="KW-0808">Transferase</keyword>
<dbReference type="InterPro" id="IPR007634">
    <property type="entry name" value="RNA_pol_sigma_54_DNA-bd"/>
</dbReference>
<dbReference type="PIRSF" id="PIRSF000774">
    <property type="entry name" value="RpoN"/>
    <property type="match status" value="1"/>
</dbReference>
<evidence type="ECO:0000256" key="7">
    <source>
        <dbReference type="ARBA" id="ARBA00023125"/>
    </source>
</evidence>
<feature type="domain" description="RNA polymerase sigma factor 54 DNA-binding" evidence="10">
    <location>
        <begin position="309"/>
        <end position="466"/>
    </location>
</feature>
<keyword evidence="4" id="KW-0548">Nucleotidyltransferase</keyword>
<keyword evidence="5" id="KW-0805">Transcription regulation</keyword>
<dbReference type="Pfam" id="PF04552">
    <property type="entry name" value="Sigma54_DBD"/>
    <property type="match status" value="1"/>
</dbReference>
<keyword evidence="2" id="KW-0240">DNA-directed RNA polymerase</keyword>
<feature type="domain" description="RNA polymerase sigma factor 54 core-binding" evidence="11">
    <location>
        <begin position="105"/>
        <end position="293"/>
    </location>
</feature>
<keyword evidence="6" id="KW-0731">Sigma factor</keyword>
<dbReference type="PROSITE" id="PS00718">
    <property type="entry name" value="SIGMA54_2"/>
    <property type="match status" value="1"/>
</dbReference>
<gene>
    <name evidence="12" type="primary">rpoN</name>
    <name evidence="12" type="ORF">LJD61_02080</name>
</gene>
<dbReference type="PROSITE" id="PS50044">
    <property type="entry name" value="SIGMA54_3"/>
    <property type="match status" value="1"/>
</dbReference>